<name>A0A6M1T0E4_9BACT</name>
<evidence type="ECO:0000313" key="2">
    <source>
        <dbReference type="EMBL" id="NGP87399.1"/>
    </source>
</evidence>
<comment type="caution">
    <text evidence="2">The sequence shown here is derived from an EMBL/GenBank/DDBJ whole genome shotgun (WGS) entry which is preliminary data.</text>
</comment>
<evidence type="ECO:0008006" key="4">
    <source>
        <dbReference type="Google" id="ProtNLM"/>
    </source>
</evidence>
<keyword evidence="1" id="KW-0472">Membrane</keyword>
<dbReference type="RefSeq" id="WP_165266120.1">
    <property type="nucleotide sequence ID" value="NZ_JAALLS010000003.1"/>
</dbReference>
<feature type="transmembrane region" description="Helical" evidence="1">
    <location>
        <begin position="5"/>
        <end position="27"/>
    </location>
</feature>
<proteinExistence type="predicted"/>
<keyword evidence="1" id="KW-1133">Transmembrane helix</keyword>
<gene>
    <name evidence="2" type="ORF">G3569_03450</name>
</gene>
<evidence type="ECO:0000256" key="1">
    <source>
        <dbReference type="SAM" id="Phobius"/>
    </source>
</evidence>
<dbReference type="AlphaFoldDB" id="A0A6M1T0E4"/>
<dbReference type="EMBL" id="JAALLS010000003">
    <property type="protein sequence ID" value="NGP87399.1"/>
    <property type="molecule type" value="Genomic_DNA"/>
</dbReference>
<reference evidence="2 3" key="1">
    <citation type="submission" date="2020-02" db="EMBL/GenBank/DDBJ databases">
        <title>Aliifodinibius halophilus 2W32, complete genome.</title>
        <authorList>
            <person name="Li Y."/>
            <person name="Wu S."/>
        </authorList>
    </citation>
    <scope>NUCLEOTIDE SEQUENCE [LARGE SCALE GENOMIC DNA]</scope>
    <source>
        <strain evidence="2 3">2W32</strain>
    </source>
</reference>
<dbReference type="Proteomes" id="UP000479132">
    <property type="component" value="Unassembled WGS sequence"/>
</dbReference>
<evidence type="ECO:0000313" key="3">
    <source>
        <dbReference type="Proteomes" id="UP000479132"/>
    </source>
</evidence>
<keyword evidence="1" id="KW-0812">Transmembrane</keyword>
<keyword evidence="3" id="KW-1185">Reference proteome</keyword>
<organism evidence="2 3">
    <name type="scientific">Fodinibius halophilus</name>
    <dbReference type="NCBI Taxonomy" id="1736908"/>
    <lineage>
        <taxon>Bacteria</taxon>
        <taxon>Pseudomonadati</taxon>
        <taxon>Balneolota</taxon>
        <taxon>Balneolia</taxon>
        <taxon>Balneolales</taxon>
        <taxon>Balneolaceae</taxon>
        <taxon>Fodinibius</taxon>
    </lineage>
</organism>
<protein>
    <recommendedName>
        <fullName evidence="4">Magnesium transporter MgtE intracellular domain-containing protein</fullName>
    </recommendedName>
</protein>
<sequence length="209" mass="23298">MVKKILKIAAFILGPIIPLMVVIYFLFPYINEQQYEEIAEKYKDTPAIIDSSASDNPVSANSTNDINDDIDSIGKDSQMLNERSKADTTTIALLKGKIDSLTIENDSLKTLLTTKDDSLQLLRQELALQDSIAEAQSEKSEEDAISGKEFAENVKSLLSLDDENLAPIINELSDNELVRLYQGGSSRQRKKLLRTLQSKRAAKLMTEVM</sequence>
<accession>A0A6M1T0E4</accession>